<reference evidence="1 2" key="1">
    <citation type="submission" date="2024-02" db="EMBL/GenBank/DDBJ databases">
        <authorList>
            <person name="Vignale AGUSTIN F."/>
            <person name="Sosa J E."/>
            <person name="Modenutti C."/>
        </authorList>
    </citation>
    <scope>NUCLEOTIDE SEQUENCE [LARGE SCALE GENOMIC DNA]</scope>
</reference>
<evidence type="ECO:0000313" key="2">
    <source>
        <dbReference type="Proteomes" id="UP001642360"/>
    </source>
</evidence>
<dbReference type="Proteomes" id="UP001642360">
    <property type="component" value="Unassembled WGS sequence"/>
</dbReference>
<protein>
    <submittedName>
        <fullName evidence="1">Uncharacterized protein</fullName>
    </submittedName>
</protein>
<name>A0ABC8ULR4_9AQUA</name>
<dbReference type="AlphaFoldDB" id="A0ABC8ULR4"/>
<dbReference type="EMBL" id="CAUOFW020008202">
    <property type="protein sequence ID" value="CAK9182000.1"/>
    <property type="molecule type" value="Genomic_DNA"/>
</dbReference>
<feature type="non-terminal residue" evidence="1">
    <location>
        <position position="1"/>
    </location>
</feature>
<evidence type="ECO:0000313" key="1">
    <source>
        <dbReference type="EMBL" id="CAK9182000.1"/>
    </source>
</evidence>
<accession>A0ABC8ULR4</accession>
<comment type="caution">
    <text evidence="1">The sequence shown here is derived from an EMBL/GenBank/DDBJ whole genome shotgun (WGS) entry which is preliminary data.</text>
</comment>
<gene>
    <name evidence="1" type="ORF">ILEXP_LOCUS52126</name>
</gene>
<organism evidence="1 2">
    <name type="scientific">Ilex paraguariensis</name>
    <name type="common">yerba mate</name>
    <dbReference type="NCBI Taxonomy" id="185542"/>
    <lineage>
        <taxon>Eukaryota</taxon>
        <taxon>Viridiplantae</taxon>
        <taxon>Streptophyta</taxon>
        <taxon>Embryophyta</taxon>
        <taxon>Tracheophyta</taxon>
        <taxon>Spermatophyta</taxon>
        <taxon>Magnoliopsida</taxon>
        <taxon>eudicotyledons</taxon>
        <taxon>Gunneridae</taxon>
        <taxon>Pentapetalae</taxon>
        <taxon>asterids</taxon>
        <taxon>campanulids</taxon>
        <taxon>Aquifoliales</taxon>
        <taxon>Aquifoliaceae</taxon>
        <taxon>Ilex</taxon>
    </lineage>
</organism>
<keyword evidence="2" id="KW-1185">Reference proteome</keyword>
<sequence>APSVTAPSVPNATIPDMHIDPLPTTSCIITPGALIPLRLACTTITCSPTQDALRLMPKATASSTLTVSMLTCPDIAYLLIDIGDSSYLPSFNYVTRQLSLVTNLGINSLASLHLSPLFDISPVIFSQD</sequence>
<proteinExistence type="predicted"/>